<organism evidence="2 3">
    <name type="scientific">Botrimarina hoheduenensis</name>
    <dbReference type="NCBI Taxonomy" id="2528000"/>
    <lineage>
        <taxon>Bacteria</taxon>
        <taxon>Pseudomonadati</taxon>
        <taxon>Planctomycetota</taxon>
        <taxon>Planctomycetia</taxon>
        <taxon>Pirellulales</taxon>
        <taxon>Lacipirellulaceae</taxon>
        <taxon>Botrimarina</taxon>
    </lineage>
</organism>
<evidence type="ECO:0000313" key="2">
    <source>
        <dbReference type="EMBL" id="TWT47208.1"/>
    </source>
</evidence>
<accession>A0A5C5W8I9</accession>
<evidence type="ECO:0000256" key="1">
    <source>
        <dbReference type="SAM" id="MobiDB-lite"/>
    </source>
</evidence>
<proteinExistence type="predicted"/>
<name>A0A5C5W8I9_9BACT</name>
<protein>
    <recommendedName>
        <fullName evidence="4">Tox-URI2 domain-containing protein</fullName>
    </recommendedName>
</protein>
<dbReference type="Proteomes" id="UP000318995">
    <property type="component" value="Unassembled WGS sequence"/>
</dbReference>
<gene>
    <name evidence="2" type="ORF">Pla111_08200</name>
</gene>
<comment type="caution">
    <text evidence="2">The sequence shown here is derived from an EMBL/GenBank/DDBJ whole genome shotgun (WGS) entry which is preliminary data.</text>
</comment>
<sequence>MIAVVGVIPGDKLAGTALSGLGIVFTLGRKSDGVLESAARLDAPVHKNSLEYVGETHVYRIKGPNGTHKIGESAQGTRVRDGASIRGEQQARALQRETGDAYESQIRKTFPDKRSAREYETNLIERFRRMFGEDTLPGNKTNR</sequence>
<reference evidence="2 3" key="1">
    <citation type="submission" date="2019-02" db="EMBL/GenBank/DDBJ databases">
        <title>Deep-cultivation of Planctomycetes and their phenomic and genomic characterization uncovers novel biology.</title>
        <authorList>
            <person name="Wiegand S."/>
            <person name="Jogler M."/>
            <person name="Boedeker C."/>
            <person name="Pinto D."/>
            <person name="Vollmers J."/>
            <person name="Rivas-Marin E."/>
            <person name="Kohn T."/>
            <person name="Peeters S.H."/>
            <person name="Heuer A."/>
            <person name="Rast P."/>
            <person name="Oberbeckmann S."/>
            <person name="Bunk B."/>
            <person name="Jeske O."/>
            <person name="Meyerdierks A."/>
            <person name="Storesund J.E."/>
            <person name="Kallscheuer N."/>
            <person name="Luecker S."/>
            <person name="Lage O.M."/>
            <person name="Pohl T."/>
            <person name="Merkel B.J."/>
            <person name="Hornburger P."/>
            <person name="Mueller R.-W."/>
            <person name="Bruemmer F."/>
            <person name="Labrenz M."/>
            <person name="Spormann A.M."/>
            <person name="Op Den Camp H."/>
            <person name="Overmann J."/>
            <person name="Amann R."/>
            <person name="Jetten M.S.M."/>
            <person name="Mascher T."/>
            <person name="Medema M.H."/>
            <person name="Devos D.P."/>
            <person name="Kaster A.-K."/>
            <person name="Ovreas L."/>
            <person name="Rohde M."/>
            <person name="Galperin M.Y."/>
            <person name="Jogler C."/>
        </authorList>
    </citation>
    <scope>NUCLEOTIDE SEQUENCE [LARGE SCALE GENOMIC DNA]</scope>
    <source>
        <strain evidence="2 3">Pla111</strain>
    </source>
</reference>
<dbReference type="RefSeq" id="WP_197524739.1">
    <property type="nucleotide sequence ID" value="NZ_SJPH01000002.1"/>
</dbReference>
<dbReference type="EMBL" id="SJPH01000002">
    <property type="protein sequence ID" value="TWT47208.1"/>
    <property type="molecule type" value="Genomic_DNA"/>
</dbReference>
<feature type="region of interest" description="Disordered" evidence="1">
    <location>
        <begin position="63"/>
        <end position="86"/>
    </location>
</feature>
<evidence type="ECO:0000313" key="3">
    <source>
        <dbReference type="Proteomes" id="UP000318995"/>
    </source>
</evidence>
<evidence type="ECO:0008006" key="4">
    <source>
        <dbReference type="Google" id="ProtNLM"/>
    </source>
</evidence>
<dbReference type="AlphaFoldDB" id="A0A5C5W8I9"/>
<keyword evidence="3" id="KW-1185">Reference proteome</keyword>